<name>A0A7H8V6H4_STRSA</name>
<dbReference type="Proteomes" id="UP000509410">
    <property type="component" value="Chromosome"/>
</dbReference>
<evidence type="ECO:0000256" key="1">
    <source>
        <dbReference type="ARBA" id="ARBA00023015"/>
    </source>
</evidence>
<dbReference type="PANTHER" id="PTHR33204">
    <property type="entry name" value="TRANSCRIPTIONAL REGULATOR, MARR FAMILY"/>
    <property type="match status" value="1"/>
</dbReference>
<dbReference type="SUPFAM" id="SSF46785">
    <property type="entry name" value="Winged helix' DNA-binding domain"/>
    <property type="match status" value="1"/>
</dbReference>
<dbReference type="Pfam" id="PF01638">
    <property type="entry name" value="HxlR"/>
    <property type="match status" value="1"/>
</dbReference>
<dbReference type="GO" id="GO:0003677">
    <property type="term" value="F:DNA binding"/>
    <property type="evidence" value="ECO:0007669"/>
    <property type="project" value="UniProtKB-KW"/>
</dbReference>
<feature type="domain" description="HTH hxlR-type" evidence="4">
    <location>
        <begin position="9"/>
        <end position="104"/>
    </location>
</feature>
<evidence type="ECO:0000256" key="3">
    <source>
        <dbReference type="ARBA" id="ARBA00023163"/>
    </source>
</evidence>
<proteinExistence type="predicted"/>
<reference evidence="5 6" key="1">
    <citation type="submission" date="2019-05" db="EMBL/GenBank/DDBJ databases">
        <title>The organization of the Streptococcus sanguinis genomes.</title>
        <authorList>
            <person name="Wu C.H."/>
            <person name="Chen Y.Y.M."/>
            <person name="Wang H.Y."/>
        </authorList>
    </citation>
    <scope>NUCLEOTIDE SEQUENCE [LARGE SCALE GENOMIC DNA]</scope>
    <source>
        <strain evidence="5 6">CGMH010</strain>
    </source>
</reference>
<evidence type="ECO:0000256" key="2">
    <source>
        <dbReference type="ARBA" id="ARBA00023125"/>
    </source>
</evidence>
<dbReference type="InterPro" id="IPR002577">
    <property type="entry name" value="HTH_HxlR"/>
</dbReference>
<accession>A0A7H8V6H4</accession>
<dbReference type="PANTHER" id="PTHR33204:SF29">
    <property type="entry name" value="TRANSCRIPTIONAL REGULATOR"/>
    <property type="match status" value="1"/>
</dbReference>
<dbReference type="EMBL" id="CP040556">
    <property type="protein sequence ID" value="QLB52157.1"/>
    <property type="molecule type" value="Genomic_DNA"/>
</dbReference>
<evidence type="ECO:0000313" key="6">
    <source>
        <dbReference type="Proteomes" id="UP000509410"/>
    </source>
</evidence>
<evidence type="ECO:0000259" key="4">
    <source>
        <dbReference type="PROSITE" id="PS51118"/>
    </source>
</evidence>
<keyword evidence="3" id="KW-0804">Transcription</keyword>
<dbReference type="PROSITE" id="PS51118">
    <property type="entry name" value="HTH_HXLR"/>
    <property type="match status" value="1"/>
</dbReference>
<keyword evidence="1" id="KW-0805">Transcription regulation</keyword>
<dbReference type="Gene3D" id="1.10.10.10">
    <property type="entry name" value="Winged helix-like DNA-binding domain superfamily/Winged helix DNA-binding domain"/>
    <property type="match status" value="1"/>
</dbReference>
<evidence type="ECO:0000313" key="5">
    <source>
        <dbReference type="EMBL" id="QLB52157.1"/>
    </source>
</evidence>
<dbReference type="InterPro" id="IPR036388">
    <property type="entry name" value="WH-like_DNA-bd_sf"/>
</dbReference>
<keyword evidence="2" id="KW-0238">DNA-binding</keyword>
<organism evidence="5 6">
    <name type="scientific">Streptococcus sanguinis</name>
    <dbReference type="NCBI Taxonomy" id="1305"/>
    <lineage>
        <taxon>Bacteria</taxon>
        <taxon>Bacillati</taxon>
        <taxon>Bacillota</taxon>
        <taxon>Bacilli</taxon>
        <taxon>Lactobacillales</taxon>
        <taxon>Streptococcaceae</taxon>
        <taxon>Streptococcus</taxon>
    </lineage>
</organism>
<sequence>MNSHQHWECGITRVMDSVSGKWKLNILWVIYSNKQIRFNHLLRRVKGVTRTSLTRSLNQLIADELVLRKDFHSMPLRVEYSLTDKGKKLFPLLLELNQWGKENL</sequence>
<protein>
    <submittedName>
        <fullName evidence="5">Helix-turn-helix transcriptional regulator</fullName>
    </submittedName>
</protein>
<dbReference type="AlphaFoldDB" id="A0A7H8V6H4"/>
<dbReference type="InterPro" id="IPR036390">
    <property type="entry name" value="WH_DNA-bd_sf"/>
</dbReference>
<gene>
    <name evidence="5" type="ORF">FFV08_05620</name>
</gene>